<keyword evidence="13" id="KW-1185">Reference proteome</keyword>
<name>Q890T6_CLOTE</name>
<keyword evidence="8 10" id="KW-1133">Transmembrane helix</keyword>
<accession>Q890T6</accession>
<dbReference type="SUPFAM" id="SSF143597">
    <property type="entry name" value="YojJ-like"/>
    <property type="match status" value="1"/>
</dbReference>
<keyword evidence="4 10" id="KW-0812">Transmembrane</keyword>
<keyword evidence="3 10" id="KW-0808">Transferase</keyword>
<dbReference type="NCBIfam" id="TIGR00159">
    <property type="entry name" value="diadenylate cyclase CdaA"/>
    <property type="match status" value="1"/>
</dbReference>
<evidence type="ECO:0000256" key="10">
    <source>
        <dbReference type="HAMAP-Rule" id="MF_01499"/>
    </source>
</evidence>
<dbReference type="Gene3D" id="3.40.1700.10">
    <property type="entry name" value="DNA integrity scanning protein, DisA, N-terminal domain"/>
    <property type="match status" value="1"/>
</dbReference>
<sequence length="296" mass="33248">MLCIIIVGGEAMEIMEMLDTVINSIKNMNISSVLDILAVSYIFYKGYMLIKETRAEQLLKGIIFLIILIPISKLLNLEVLSWILSNTITIGVLSFIIIFQPEIRRALEHIGRSAFNERHLSEDEHTMEKIINEIITAVDNLSKTKTGALIVIERITRLGETISTGIKLDAIVSAQLLENIFVINTPLHDGATIIRNDRIISAGCFLPLTANKNVDKALGTRHRSAIGISENSDAIIIVVSEETGTISLAVNGSLTRNYNKDKLRDILFRIMTKDNSRKINFREQVAEWMKKTRDNK</sequence>
<evidence type="ECO:0000256" key="8">
    <source>
        <dbReference type="ARBA" id="ARBA00022989"/>
    </source>
</evidence>
<dbReference type="Pfam" id="PF02457">
    <property type="entry name" value="DAC"/>
    <property type="match status" value="1"/>
</dbReference>
<dbReference type="InterPro" id="IPR034701">
    <property type="entry name" value="CdaA"/>
</dbReference>
<keyword evidence="9 10" id="KW-0472">Membrane</keyword>
<evidence type="ECO:0000256" key="4">
    <source>
        <dbReference type="ARBA" id="ARBA00022692"/>
    </source>
</evidence>
<proteinExistence type="inferred from homology"/>
<dbReference type="GO" id="GO:0005524">
    <property type="term" value="F:ATP binding"/>
    <property type="evidence" value="ECO:0007669"/>
    <property type="project" value="UniProtKB-UniRule"/>
</dbReference>
<evidence type="ECO:0000256" key="7">
    <source>
        <dbReference type="ARBA" id="ARBA00022840"/>
    </source>
</evidence>
<evidence type="ECO:0000313" key="12">
    <source>
        <dbReference type="EMBL" id="AAO37009.1"/>
    </source>
</evidence>
<evidence type="ECO:0000313" key="13">
    <source>
        <dbReference type="Proteomes" id="UP000001412"/>
    </source>
</evidence>
<dbReference type="GO" id="GO:0004016">
    <property type="term" value="F:adenylate cyclase activity"/>
    <property type="evidence" value="ECO:0007669"/>
    <property type="project" value="UniProtKB-UniRule"/>
</dbReference>
<dbReference type="AlphaFoldDB" id="Q890T6"/>
<dbReference type="Proteomes" id="UP000001412">
    <property type="component" value="Chromosome"/>
</dbReference>
<comment type="function">
    <text evidence="10">Catalyzes the condensation of 2 ATP molecules into cyclic di-AMP (c-di-AMP), a second messenger used to regulate differing processes in different bacteria.</text>
</comment>
<reference evidence="12 13" key="1">
    <citation type="journal article" date="2003" name="Proc. Natl. Acad. Sci. U.S.A.">
        <title>The genome sequence of Clostridium tetani, the causative agent of tetanus disease.</title>
        <authorList>
            <person name="Brueggemann H."/>
            <person name="Baumer S."/>
            <person name="Fricke W.F."/>
            <person name="Wiezer A."/>
            <person name="Liesegang H."/>
            <person name="Decker I."/>
            <person name="Herzberg C."/>
            <person name="Martinez-Arias R."/>
            <person name="Merkl R."/>
            <person name="Henne A."/>
            <person name="Gottschalk G."/>
        </authorList>
    </citation>
    <scope>NUCLEOTIDE SEQUENCE [LARGE SCALE GENOMIC DNA]</scope>
    <source>
        <strain evidence="13">Massachusetts / E88</strain>
    </source>
</reference>
<dbReference type="Pfam" id="PF19293">
    <property type="entry name" value="CdaA_N"/>
    <property type="match status" value="1"/>
</dbReference>
<evidence type="ECO:0000256" key="3">
    <source>
        <dbReference type="ARBA" id="ARBA00022679"/>
    </source>
</evidence>
<dbReference type="GO" id="GO:0106408">
    <property type="term" value="F:diadenylate cyclase activity"/>
    <property type="evidence" value="ECO:0007669"/>
    <property type="project" value="UniProtKB-EC"/>
</dbReference>
<gene>
    <name evidence="10" type="primary">dacA</name>
    <name evidence="12" type="ordered locus">CTC_02549</name>
</gene>
<comment type="subunit">
    <text evidence="10">Probably a homodimer.</text>
</comment>
<dbReference type="KEGG" id="ctc:CTC_02549"/>
<dbReference type="GO" id="GO:0006171">
    <property type="term" value="P:cAMP biosynthetic process"/>
    <property type="evidence" value="ECO:0007669"/>
    <property type="project" value="InterPro"/>
</dbReference>
<dbReference type="PANTHER" id="PTHR34185">
    <property type="entry name" value="DIADENYLATE CYCLASE"/>
    <property type="match status" value="1"/>
</dbReference>
<keyword evidence="5 10" id="KW-0548">Nucleotidyltransferase</keyword>
<keyword evidence="2 10" id="KW-1003">Cell membrane</keyword>
<evidence type="ECO:0000256" key="2">
    <source>
        <dbReference type="ARBA" id="ARBA00022475"/>
    </source>
</evidence>
<protein>
    <recommendedName>
        <fullName evidence="10">Diadenylate cyclase</fullName>
        <shortName evidence="10">DAC</shortName>
        <ecNumber evidence="10">2.7.7.85</ecNumber>
    </recommendedName>
    <alternativeName>
        <fullName evidence="10">Cyclic-di-AMP synthase</fullName>
        <shortName evidence="10">c-di-AMP synthase</shortName>
    </alternativeName>
</protein>
<dbReference type="EMBL" id="AE015927">
    <property type="protein sequence ID" value="AAO37009.1"/>
    <property type="molecule type" value="Genomic_DNA"/>
</dbReference>
<comment type="similarity">
    <text evidence="10">Belongs to the adenylate cyclase family. DacA/CdaA subfamily.</text>
</comment>
<dbReference type="HAMAP" id="MF_01499">
    <property type="entry name" value="DacA"/>
    <property type="match status" value="1"/>
</dbReference>
<dbReference type="PIRSF" id="PIRSF004793">
    <property type="entry name" value="UCP004793"/>
    <property type="match status" value="1"/>
</dbReference>
<evidence type="ECO:0000259" key="11">
    <source>
        <dbReference type="PROSITE" id="PS51794"/>
    </source>
</evidence>
<dbReference type="PROSITE" id="PS51794">
    <property type="entry name" value="DAC"/>
    <property type="match status" value="1"/>
</dbReference>
<feature type="transmembrane region" description="Helical" evidence="10">
    <location>
        <begin position="81"/>
        <end position="99"/>
    </location>
</feature>
<organism evidence="12 13">
    <name type="scientific">Clostridium tetani (strain Massachusetts / E88)</name>
    <dbReference type="NCBI Taxonomy" id="212717"/>
    <lineage>
        <taxon>Bacteria</taxon>
        <taxon>Bacillati</taxon>
        <taxon>Bacillota</taxon>
        <taxon>Clostridia</taxon>
        <taxon>Eubacteriales</taxon>
        <taxon>Clostridiaceae</taxon>
        <taxon>Clostridium</taxon>
    </lineage>
</organism>
<evidence type="ECO:0000256" key="5">
    <source>
        <dbReference type="ARBA" id="ARBA00022695"/>
    </source>
</evidence>
<comment type="caution">
    <text evidence="10">Lacks conserved residue(s) required for the propagation of feature annotation.</text>
</comment>
<dbReference type="InterPro" id="IPR003390">
    <property type="entry name" value="DNA_integrity_scan_DisA_N"/>
</dbReference>
<feature type="transmembrane region" description="Helical" evidence="10">
    <location>
        <begin position="28"/>
        <end position="46"/>
    </location>
</feature>
<dbReference type="InterPro" id="IPR050338">
    <property type="entry name" value="DisA"/>
</dbReference>
<feature type="transmembrane region" description="Helical" evidence="10">
    <location>
        <begin position="58"/>
        <end position="75"/>
    </location>
</feature>
<keyword evidence="6 10" id="KW-0547">Nucleotide-binding</keyword>
<dbReference type="PANTHER" id="PTHR34185:SF1">
    <property type="entry name" value="DIADENYLATE CYCLASE"/>
    <property type="match status" value="1"/>
</dbReference>
<dbReference type="STRING" id="212717.CTC_02549"/>
<evidence type="ECO:0000256" key="6">
    <source>
        <dbReference type="ARBA" id="ARBA00022741"/>
    </source>
</evidence>
<feature type="domain" description="DAC" evidence="11">
    <location>
        <begin position="100"/>
        <end position="260"/>
    </location>
</feature>
<dbReference type="HOGENOM" id="CLU_038561_0_1_9"/>
<dbReference type="FunFam" id="3.40.1700.10:FF:000002">
    <property type="entry name" value="Diadenylate cyclase"/>
    <property type="match status" value="1"/>
</dbReference>
<dbReference type="EC" id="2.7.7.85" evidence="10"/>
<evidence type="ECO:0000256" key="1">
    <source>
        <dbReference type="ARBA" id="ARBA00000877"/>
    </source>
</evidence>
<keyword evidence="7 10" id="KW-0067">ATP-binding</keyword>
<dbReference type="InterPro" id="IPR045585">
    <property type="entry name" value="CdaA_N"/>
</dbReference>
<evidence type="ECO:0000256" key="9">
    <source>
        <dbReference type="ARBA" id="ARBA00023136"/>
    </source>
</evidence>
<dbReference type="InterPro" id="IPR014046">
    <property type="entry name" value="C-di-AMP_synthase"/>
</dbReference>
<comment type="catalytic activity">
    <reaction evidence="1 10">
        <text>2 ATP = 3',3'-c-di-AMP + 2 diphosphate</text>
        <dbReference type="Rhea" id="RHEA:35655"/>
        <dbReference type="ChEBI" id="CHEBI:30616"/>
        <dbReference type="ChEBI" id="CHEBI:33019"/>
        <dbReference type="ChEBI" id="CHEBI:71500"/>
        <dbReference type="EC" id="2.7.7.85"/>
    </reaction>
</comment>
<dbReference type="InterPro" id="IPR036888">
    <property type="entry name" value="DNA_integrity_DisA_N_sf"/>
</dbReference>